<dbReference type="InterPro" id="IPR013783">
    <property type="entry name" value="Ig-like_fold"/>
</dbReference>
<evidence type="ECO:0000256" key="2">
    <source>
        <dbReference type="ARBA" id="ARBA00023170"/>
    </source>
</evidence>
<protein>
    <submittedName>
        <fullName evidence="5">Growth hormone receptor a</fullName>
    </submittedName>
</protein>
<dbReference type="AlphaFoldDB" id="A0A8C1TK13"/>
<feature type="domain" description="Growth hormone/erythropoietin receptor ligand binding" evidence="4">
    <location>
        <begin position="29"/>
        <end position="113"/>
    </location>
</feature>
<dbReference type="Gene3D" id="2.60.40.10">
    <property type="entry name" value="Immunoglobulins"/>
    <property type="match status" value="1"/>
</dbReference>
<accession>A0A8C1TK13</accession>
<name>A0A8C1TK13_CYPCA</name>
<evidence type="ECO:0000313" key="6">
    <source>
        <dbReference type="Proteomes" id="UP000694700"/>
    </source>
</evidence>
<dbReference type="FunFam" id="2.60.40.10:FF:000318">
    <property type="entry name" value="Growth hormone receptor"/>
    <property type="match status" value="1"/>
</dbReference>
<keyword evidence="2" id="KW-0675">Receptor</keyword>
<dbReference type="Ensembl" id="ENSCCRT00015024863.1">
    <property type="protein sequence ID" value="ENSCCRP00015023982.1"/>
    <property type="gene ID" value="ENSCCRG00015010209.1"/>
</dbReference>
<dbReference type="Pfam" id="PF09067">
    <property type="entry name" value="EpoR_lig-bind"/>
    <property type="match status" value="1"/>
</dbReference>
<organism evidence="5 6">
    <name type="scientific">Cyprinus carpio</name>
    <name type="common">Common carp</name>
    <dbReference type="NCBI Taxonomy" id="7962"/>
    <lineage>
        <taxon>Eukaryota</taxon>
        <taxon>Metazoa</taxon>
        <taxon>Chordata</taxon>
        <taxon>Craniata</taxon>
        <taxon>Vertebrata</taxon>
        <taxon>Euteleostomi</taxon>
        <taxon>Actinopterygii</taxon>
        <taxon>Neopterygii</taxon>
        <taxon>Teleostei</taxon>
        <taxon>Ostariophysi</taxon>
        <taxon>Cypriniformes</taxon>
        <taxon>Cyprinidae</taxon>
        <taxon>Cyprininae</taxon>
        <taxon>Cyprinus</taxon>
    </lineage>
</organism>
<evidence type="ECO:0000313" key="5">
    <source>
        <dbReference type="Ensembl" id="ENSCCRP00015023982.1"/>
    </source>
</evidence>
<sequence length="142" mass="16653">SFVSFSYAIIFLIRGTQNEHYGKFSCNPSRGPHFTGCRSREQETFRCWWSAGTFQNLTEPGALRVFYQTKNALSEWQECPDYTRTVENECYFNKTYTQIWTSYCVQLRSVPQNITYDEACFTVENIAGPGDWHTAVNLWFVY</sequence>
<dbReference type="InterPro" id="IPR015152">
    <property type="entry name" value="Growth/epo_recpt_lig-bind"/>
</dbReference>
<evidence type="ECO:0000256" key="1">
    <source>
        <dbReference type="ARBA" id="ARBA00022729"/>
    </source>
</evidence>
<dbReference type="Proteomes" id="UP000694700">
    <property type="component" value="Unplaced"/>
</dbReference>
<proteinExistence type="predicted"/>
<keyword evidence="3" id="KW-0325">Glycoprotein</keyword>
<evidence type="ECO:0000256" key="3">
    <source>
        <dbReference type="ARBA" id="ARBA00023180"/>
    </source>
</evidence>
<evidence type="ECO:0000259" key="4">
    <source>
        <dbReference type="Pfam" id="PF09067"/>
    </source>
</evidence>
<reference evidence="5" key="1">
    <citation type="submission" date="2025-08" db="UniProtKB">
        <authorList>
            <consortium name="Ensembl"/>
        </authorList>
    </citation>
    <scope>IDENTIFICATION</scope>
</reference>
<dbReference type="SUPFAM" id="SSF49265">
    <property type="entry name" value="Fibronectin type III"/>
    <property type="match status" value="1"/>
</dbReference>
<keyword evidence="1" id="KW-0732">Signal</keyword>
<dbReference type="InterPro" id="IPR036116">
    <property type="entry name" value="FN3_sf"/>
</dbReference>